<accession>C0DTP7</accession>
<reference evidence="1 2" key="1">
    <citation type="submission" date="2009-01" db="EMBL/GenBank/DDBJ databases">
        <authorList>
            <person name="Fulton L."/>
            <person name="Clifton S."/>
            <person name="Chinwalla A.T."/>
            <person name="Mitreva M."/>
            <person name="Sodergren E."/>
            <person name="Weinstock G."/>
            <person name="Clifton S."/>
            <person name="Dooling D.J."/>
            <person name="Fulton B."/>
            <person name="Minx P."/>
            <person name="Pepin K.H."/>
            <person name="Johnson M."/>
            <person name="Bhonagiri V."/>
            <person name="Nash W.E."/>
            <person name="Mardis E.R."/>
            <person name="Wilson R.K."/>
        </authorList>
    </citation>
    <scope>NUCLEOTIDE SEQUENCE [LARGE SCALE GENOMIC DNA]</scope>
    <source>
        <strain evidence="1 2">ATCC 23834</strain>
    </source>
</reference>
<dbReference type="HOGENOM" id="CLU_2600490_0_0_4"/>
<gene>
    <name evidence="1" type="ORF">EIKCOROL_00728</name>
</gene>
<dbReference type="AlphaFoldDB" id="C0DTP7"/>
<protein>
    <submittedName>
        <fullName evidence="1">Uncharacterized protein</fullName>
    </submittedName>
</protein>
<comment type="caution">
    <text evidence="1">The sequence shown here is derived from an EMBL/GenBank/DDBJ whole genome shotgun (WGS) entry which is preliminary data.</text>
</comment>
<dbReference type="EMBL" id="ACEA01000016">
    <property type="protein sequence ID" value="EEG24545.1"/>
    <property type="molecule type" value="Genomic_DNA"/>
</dbReference>
<dbReference type="Proteomes" id="UP000005837">
    <property type="component" value="Unassembled WGS sequence"/>
</dbReference>
<evidence type="ECO:0000313" key="2">
    <source>
        <dbReference type="Proteomes" id="UP000005837"/>
    </source>
</evidence>
<evidence type="ECO:0000313" key="1">
    <source>
        <dbReference type="EMBL" id="EEG24545.1"/>
    </source>
</evidence>
<proteinExistence type="predicted"/>
<sequence>MHQISNLMAGIFYQIGSGFADGQFVEVGDGGQQLADAADTYVVGAAEGLGLAHGCVLLFVRKGLIVDWAAAAGKGLMFR</sequence>
<organism evidence="1 2">
    <name type="scientific">Eikenella corrodens ATCC 23834</name>
    <dbReference type="NCBI Taxonomy" id="546274"/>
    <lineage>
        <taxon>Bacteria</taxon>
        <taxon>Pseudomonadati</taxon>
        <taxon>Pseudomonadota</taxon>
        <taxon>Betaproteobacteria</taxon>
        <taxon>Neisseriales</taxon>
        <taxon>Neisseriaceae</taxon>
        <taxon>Eikenella</taxon>
    </lineage>
</organism>
<name>C0DTP7_EIKCO</name>